<sequence>MAGGIKETSTVGIMLAITALLLLLLAAAAAGRPSSGLPPLPAPPAMTVVEPPHQGLVAGSTPRLGSVVTKAVVGEQQVLTRMRPPPSTPSGRTNRSSDGTRG</sequence>
<feature type="chain" id="PRO_5001578616" evidence="2">
    <location>
        <begin position="32"/>
        <end position="102"/>
    </location>
</feature>
<evidence type="ECO:0000313" key="3">
    <source>
        <dbReference type="EMBL" id="AGT17391.1"/>
    </source>
</evidence>
<reference evidence="3" key="1">
    <citation type="submission" date="2013-05" db="EMBL/GenBank/DDBJ databases">
        <title>Building the sugarcane genome for biotechnology and identifying evolutionary trends.</title>
        <authorList>
            <person name="De Setta N."/>
            <person name="Monteiro-Vitorello C.B."/>
            <person name="Metcalfe C.J."/>
            <person name="Cruz G.M.Q."/>
            <person name="Del Bem L.E."/>
            <person name="Vicentini R."/>
            <person name="Nogueira F.T.S."/>
            <person name="Campos R.A."/>
            <person name="Nunes S.L."/>
            <person name="Turrini P.C.G."/>
            <person name="Vieira A.P."/>
            <person name="Cruz E.A.O."/>
            <person name="Correa T.C.S."/>
            <person name="Hotta C.T."/>
            <person name="de Mello-Varani A."/>
            <person name="Vautrin S."/>
            <person name="Trindade A.S."/>
            <person name="Vilela M.M."/>
            <person name="Horta C.L."/>
            <person name="Sato P.M."/>
            <person name="de Andrade R.F."/>
            <person name="Nishiyama M.Y."/>
            <person name="Cardoso-Silva C.B."/>
            <person name="Scortecci K.C."/>
            <person name="Garcia A.A.F."/>
            <person name="Carneiro M.S."/>
            <person name="Kim C."/>
            <person name="Paterson A.H."/>
            <person name="Berges H."/>
            <person name="D'Hont A."/>
            <person name="de-Souza A.P."/>
            <person name="Souza G.M."/>
            <person name="Vincentz M."/>
            <person name="Kitajima J.P."/>
            <person name="Van Sluys M.-A."/>
        </authorList>
    </citation>
    <scope>NUCLEOTIDE SEQUENCE</scope>
</reference>
<dbReference type="EMBL" id="KF184938">
    <property type="protein sequence ID" value="AGT17391.1"/>
    <property type="molecule type" value="Genomic_DNA"/>
</dbReference>
<evidence type="ECO:0000256" key="1">
    <source>
        <dbReference type="SAM" id="MobiDB-lite"/>
    </source>
</evidence>
<proteinExistence type="predicted"/>
<evidence type="ECO:0000256" key="2">
    <source>
        <dbReference type="SAM" id="SignalP"/>
    </source>
</evidence>
<keyword evidence="2" id="KW-0732">Signal</keyword>
<protein>
    <submittedName>
        <fullName evidence="3">Uncharacterized protein</fullName>
    </submittedName>
</protein>
<gene>
    <name evidence="3" type="ORF">SHCRBa_176_L06_R_140</name>
</gene>
<dbReference type="AlphaFoldDB" id="A0A059Q3D4"/>
<feature type="region of interest" description="Disordered" evidence="1">
    <location>
        <begin position="76"/>
        <end position="102"/>
    </location>
</feature>
<feature type="region of interest" description="Disordered" evidence="1">
    <location>
        <begin position="31"/>
        <end position="61"/>
    </location>
</feature>
<feature type="signal peptide" evidence="2">
    <location>
        <begin position="1"/>
        <end position="31"/>
    </location>
</feature>
<feature type="compositionally biased region" description="Polar residues" evidence="1">
    <location>
        <begin position="89"/>
        <end position="102"/>
    </location>
</feature>
<accession>A0A059Q3D4</accession>
<organism evidence="3">
    <name type="scientific">Saccharum hybrid cultivar R570</name>
    <dbReference type="NCBI Taxonomy" id="131158"/>
    <lineage>
        <taxon>Eukaryota</taxon>
        <taxon>Viridiplantae</taxon>
        <taxon>Streptophyta</taxon>
        <taxon>Embryophyta</taxon>
        <taxon>Tracheophyta</taxon>
        <taxon>Spermatophyta</taxon>
        <taxon>Magnoliopsida</taxon>
        <taxon>Liliopsida</taxon>
        <taxon>Poales</taxon>
        <taxon>Poaceae</taxon>
        <taxon>PACMAD clade</taxon>
        <taxon>Panicoideae</taxon>
        <taxon>Andropogonodae</taxon>
        <taxon>Andropogoneae</taxon>
        <taxon>Saccharinae</taxon>
        <taxon>Saccharum</taxon>
        <taxon>Saccharum officinarum species complex</taxon>
    </lineage>
</organism>
<name>A0A059Q3D4_9POAL</name>